<sequence length="362" mass="40783">MIYQAVNRFNGEQLKLARVAAGLSLADVGEALQVTRQYASRLENNASPSDAQIELLSSLLSVHTSFFFRPRAKTIEAEQCHFRSLRSSTQTLKKTIMAQVEMLDSHFVSATEDEVGFPEVSIFSAEDHEFRSVKDIELLAERARKEFGLGLGPISNMIKLLEKLGCIVVNLADADERIDAFSIYTSRPLIVRNTTKQSPGRLRFDFAHELGHLIMHQGIETGCRTTEQQANNFASAFLMPRSSFVAEFPRVRGSYFNWDALVEMKVRWGVSLKAILYRAKALGLITSDKAKSGYIYLSRNGFAKVERGDELMNIEHPMMLQRAIELLDIHTLENLIANSGLSRQLLKERYSLMLPPPPLRSV</sequence>
<dbReference type="SMART" id="SM00530">
    <property type="entry name" value="HTH_XRE"/>
    <property type="match status" value="1"/>
</dbReference>
<dbReference type="InterPro" id="IPR052345">
    <property type="entry name" value="Rad_response_metalloprotease"/>
</dbReference>
<evidence type="ECO:0000313" key="4">
    <source>
        <dbReference type="Proteomes" id="UP000219336"/>
    </source>
</evidence>
<evidence type="ECO:0000313" key="3">
    <source>
        <dbReference type="EMBL" id="SNX47813.1"/>
    </source>
</evidence>
<reference evidence="4" key="1">
    <citation type="submission" date="2016-06" db="EMBL/GenBank/DDBJ databases">
        <authorList>
            <person name="Rodrigo-Torres L."/>
            <person name="Arahal R.D."/>
            <person name="Lucena T."/>
        </authorList>
    </citation>
    <scope>NUCLEOTIDE SEQUENCE [LARGE SCALE GENOMIC DNA]</scope>
    <source>
        <strain evidence="4">CECT8203</strain>
    </source>
</reference>
<dbReference type="InterPro" id="IPR010359">
    <property type="entry name" value="IrrE_HExxH"/>
</dbReference>
<keyword evidence="4" id="KW-1185">Reference proteome</keyword>
<organism evidence="3 4">
    <name type="scientific">Vibrio thalassae</name>
    <dbReference type="NCBI Taxonomy" id="1243014"/>
    <lineage>
        <taxon>Bacteria</taxon>
        <taxon>Pseudomonadati</taxon>
        <taxon>Pseudomonadota</taxon>
        <taxon>Gammaproteobacteria</taxon>
        <taxon>Vibrionales</taxon>
        <taxon>Vibrionaceae</taxon>
        <taxon>Vibrio</taxon>
    </lineage>
</organism>
<dbReference type="Pfam" id="PF01381">
    <property type="entry name" value="HTH_3"/>
    <property type="match status" value="1"/>
</dbReference>
<feature type="domain" description="HTH cro/C1-type" evidence="2">
    <location>
        <begin position="14"/>
        <end position="67"/>
    </location>
</feature>
<comment type="similarity">
    <text evidence="1">Belongs to the short-chain fatty acyl-CoA assimilation regulator (ScfR) family.</text>
</comment>
<dbReference type="EMBL" id="OANU01000014">
    <property type="protein sequence ID" value="SNX47813.1"/>
    <property type="molecule type" value="Genomic_DNA"/>
</dbReference>
<dbReference type="Pfam" id="PF06114">
    <property type="entry name" value="Peptidase_M78"/>
    <property type="match status" value="1"/>
</dbReference>
<dbReference type="PROSITE" id="PS50943">
    <property type="entry name" value="HTH_CROC1"/>
    <property type="match status" value="1"/>
</dbReference>
<dbReference type="Gene3D" id="1.10.10.2910">
    <property type="match status" value="1"/>
</dbReference>
<name>A0A240EHU0_9VIBR</name>
<dbReference type="CDD" id="cd00093">
    <property type="entry name" value="HTH_XRE"/>
    <property type="match status" value="1"/>
</dbReference>
<dbReference type="AlphaFoldDB" id="A0A240EHU0"/>
<dbReference type="InterPro" id="IPR001387">
    <property type="entry name" value="Cro/C1-type_HTH"/>
</dbReference>
<evidence type="ECO:0000259" key="2">
    <source>
        <dbReference type="PROSITE" id="PS50943"/>
    </source>
</evidence>
<evidence type="ECO:0000256" key="1">
    <source>
        <dbReference type="ARBA" id="ARBA00007227"/>
    </source>
</evidence>
<dbReference type="Gene3D" id="1.10.260.40">
    <property type="entry name" value="lambda repressor-like DNA-binding domains"/>
    <property type="match status" value="1"/>
</dbReference>
<dbReference type="Proteomes" id="UP000219336">
    <property type="component" value="Unassembled WGS sequence"/>
</dbReference>
<dbReference type="PANTHER" id="PTHR43236">
    <property type="entry name" value="ANTITOXIN HIGA1"/>
    <property type="match status" value="1"/>
</dbReference>
<dbReference type="PANTHER" id="PTHR43236:SF1">
    <property type="entry name" value="BLL7220 PROTEIN"/>
    <property type="match status" value="1"/>
</dbReference>
<accession>A0A240EHU0</accession>
<dbReference type="InterPro" id="IPR010982">
    <property type="entry name" value="Lambda_DNA-bd_dom_sf"/>
</dbReference>
<gene>
    <name evidence="3" type="ORF">VTH8203_01428</name>
</gene>
<dbReference type="GO" id="GO:0003677">
    <property type="term" value="F:DNA binding"/>
    <property type="evidence" value="ECO:0007669"/>
    <property type="project" value="InterPro"/>
</dbReference>
<dbReference type="RefSeq" id="WP_096993045.1">
    <property type="nucleotide sequence ID" value="NZ_JBHSII010000001.1"/>
</dbReference>
<proteinExistence type="inferred from homology"/>
<dbReference type="SUPFAM" id="SSF47413">
    <property type="entry name" value="lambda repressor-like DNA-binding domains"/>
    <property type="match status" value="1"/>
</dbReference>
<protein>
    <submittedName>
        <fullName evidence="3">Helix-turn-helix protein</fullName>
    </submittedName>
</protein>
<dbReference type="OrthoDB" id="9794834at2"/>